<protein>
    <submittedName>
        <fullName evidence="1">Uncharacterized protein</fullName>
    </submittedName>
</protein>
<reference evidence="1" key="1">
    <citation type="journal article" date="2020" name="Fungal Divers.">
        <title>Resolving the Mortierellaceae phylogeny through synthesis of multi-gene phylogenetics and phylogenomics.</title>
        <authorList>
            <person name="Vandepol N."/>
            <person name="Liber J."/>
            <person name="Desiro A."/>
            <person name="Na H."/>
            <person name="Kennedy M."/>
            <person name="Barry K."/>
            <person name="Grigoriev I.V."/>
            <person name="Miller A.N."/>
            <person name="O'Donnell K."/>
            <person name="Stajich J.E."/>
            <person name="Bonito G."/>
        </authorList>
    </citation>
    <scope>NUCLEOTIDE SEQUENCE</scope>
    <source>
        <strain evidence="1">NVP1</strain>
    </source>
</reference>
<evidence type="ECO:0000313" key="2">
    <source>
        <dbReference type="Proteomes" id="UP000696485"/>
    </source>
</evidence>
<keyword evidence="2" id="KW-1185">Reference proteome</keyword>
<dbReference type="Proteomes" id="UP000696485">
    <property type="component" value="Unassembled WGS sequence"/>
</dbReference>
<dbReference type="AlphaFoldDB" id="A0A9P5SNE4"/>
<name>A0A9P5SNE4_9FUNG</name>
<evidence type="ECO:0000313" key="1">
    <source>
        <dbReference type="EMBL" id="KAF9332022.1"/>
    </source>
</evidence>
<proteinExistence type="predicted"/>
<dbReference type="EMBL" id="JAAAUY010000287">
    <property type="protein sequence ID" value="KAF9332022.1"/>
    <property type="molecule type" value="Genomic_DNA"/>
</dbReference>
<organism evidence="1 2">
    <name type="scientific">Podila minutissima</name>
    <dbReference type="NCBI Taxonomy" id="64525"/>
    <lineage>
        <taxon>Eukaryota</taxon>
        <taxon>Fungi</taxon>
        <taxon>Fungi incertae sedis</taxon>
        <taxon>Mucoromycota</taxon>
        <taxon>Mortierellomycotina</taxon>
        <taxon>Mortierellomycetes</taxon>
        <taxon>Mortierellales</taxon>
        <taxon>Mortierellaceae</taxon>
        <taxon>Podila</taxon>
    </lineage>
</organism>
<gene>
    <name evidence="1" type="ORF">BG006_005115</name>
</gene>
<sequence>MDTNAPCALPWIDTAVARYLASPPPAPPSNYVGDQAKFNMCCTDTDNCTLIRPGSPDLTFCNLGSLLCTLGTYSYVCRFATSNPGPIGPAHSPSPSNITFTLPSAGTGNNVCYQEGKLAQRRTNIPCCKNELSNFLGSSAECLDANGAVSLHSNICCQGGSCQFRTFCATNTNSYTCQGGDKTAICLGWPAEGSSDYCVLETGLGALNKKPSCLPVQPVVVSGDDSGMCFYKGKDLGTTPTGPGAPTTTSSGRVLSPKTMYMAALLVTPLLQHLLFH</sequence>
<accession>A0A9P5SNE4</accession>
<comment type="caution">
    <text evidence="1">The sequence shown here is derived from an EMBL/GenBank/DDBJ whole genome shotgun (WGS) entry which is preliminary data.</text>
</comment>